<proteinExistence type="predicted"/>
<reference evidence="2 3" key="1">
    <citation type="submission" date="2019-07" db="EMBL/GenBank/DDBJ databases">
        <title>Genome sequence of Acholeplasma laidlawii strain with increased resistance to erythromycin.</title>
        <authorList>
            <person name="Medvedeva E.S."/>
            <person name="Baranova N.B."/>
            <person name="Siniagina M.N."/>
            <person name="Mouzykantov A."/>
            <person name="Chernova O.A."/>
            <person name="Chernov V.M."/>
        </authorList>
    </citation>
    <scope>NUCLEOTIDE SEQUENCE [LARGE SCALE GENOMIC DNA]</scope>
    <source>
        <strain evidence="2 3">PG8REry</strain>
    </source>
</reference>
<dbReference type="Gene3D" id="1.10.287.1490">
    <property type="match status" value="1"/>
</dbReference>
<sequence length="561" mass="65143">MKNMIVNSIAIISPNSKTAKYAEFTAGINVVTSNKNINGNYVGKSSLLRSIYHTLGADGKFTTSLWEREGKYTYILDFSINNSRFRMLRFDNLFKLYDENNSLLFKVINRTDLAIELNKLFNQEIYLKNKNNEYSIAHPAFNYLLNYIDQKEIRVSEFSTFNGLNAFSAFYSDLLYSHLGVNNKQFNELKIESDELNRKIGEINKKNLMFNEMLAQIDKNKDLNSNYSEIEVLKKELQKHQDEYTKLIGEANKLKEKLLKTNDSKIEIEFAINELRKMISSDEKVLDKSIKEHTCPICNSELRDDSHAYIHKAVDVDGAKFQLLDAERELGKLSREIILTNSKYEDNLAELKRIEARVFEGNKGLEDTIKSYGMKKIKANIFEEISNNEVSKNTFIEDRKKITKLLRSLDERKKEVNKKYLTNFYDIYQKYSLGGFDLSSIDSVETKIKVDGTRVNITQVAWLCSLLKTKYEFNPDSLIYPLVFDNPNNADFDEDNERKIFNLIFDNLPENGQIITSLVGFDQNLYNSYEIKKKIMLVNPENSLLNNDDFESCLDRYSSIL</sequence>
<dbReference type="EMBL" id="VKID01000001">
    <property type="protein sequence ID" value="TRX99948.1"/>
    <property type="molecule type" value="Genomic_DNA"/>
</dbReference>
<feature type="coiled-coil region" evidence="1">
    <location>
        <begin position="186"/>
        <end position="257"/>
    </location>
</feature>
<evidence type="ECO:0000256" key="1">
    <source>
        <dbReference type="SAM" id="Coils"/>
    </source>
</evidence>
<dbReference type="Proteomes" id="UP000315938">
    <property type="component" value="Unassembled WGS sequence"/>
</dbReference>
<accession>A0A553IIC4</accession>
<evidence type="ECO:0000313" key="3">
    <source>
        <dbReference type="Proteomes" id="UP000315938"/>
    </source>
</evidence>
<dbReference type="OMA" id="FRRISIC"/>
<evidence type="ECO:0000313" key="2">
    <source>
        <dbReference type="EMBL" id="TRX99948.1"/>
    </source>
</evidence>
<comment type="caution">
    <text evidence="2">The sequence shown here is derived from an EMBL/GenBank/DDBJ whole genome shotgun (WGS) entry which is preliminary data.</text>
</comment>
<dbReference type="RefSeq" id="WP_012242551.1">
    <property type="nucleotide sequence ID" value="NZ_JACAOE010000001.1"/>
</dbReference>
<dbReference type="SUPFAM" id="SSF75712">
    <property type="entry name" value="Rad50 coiled-coil Zn hook"/>
    <property type="match status" value="1"/>
</dbReference>
<organism evidence="2 3">
    <name type="scientific">Acholeplasma laidlawii</name>
    <dbReference type="NCBI Taxonomy" id="2148"/>
    <lineage>
        <taxon>Bacteria</taxon>
        <taxon>Bacillati</taxon>
        <taxon>Mycoplasmatota</taxon>
        <taxon>Mollicutes</taxon>
        <taxon>Acholeplasmatales</taxon>
        <taxon>Acholeplasmataceae</taxon>
        <taxon>Acholeplasma</taxon>
    </lineage>
</organism>
<dbReference type="GeneID" id="41338775"/>
<protein>
    <submittedName>
        <fullName evidence="2">Uncharacterized protein</fullName>
    </submittedName>
</protein>
<gene>
    <name evidence="2" type="ORF">FNV44_02600</name>
</gene>
<name>A0A553IIC4_ACHLA</name>
<dbReference type="AlphaFoldDB" id="A0A553IIC4"/>
<keyword evidence="1" id="KW-0175">Coiled coil</keyword>